<sequence>MLSKIEKLKEKLELKPEHELEIQSYTKQLLSQNKNFYQQIQRWGKRHCSGYLLPGHELLLDGFYEAVIGGEYQENLYTVVYRQTLNWYQLGLGDTDAVLLYNKVRQLVTSYGNSFGYSRLAYLLNQVVDLCISLSVEVRTLLFKMVHIKQAAEYESQRINQVFSILSSNLPSDLVKAYVKHQSWKYQVFALALGQGLDTVVEPLPIESCHLTRWLKEDNYRSVERKTFDALHERAHELSTIIVHQAAEHRPEQVSLYLQEFEQTSEELGRLLLECLEKHIAQMATHDQLTKLLNRTTLEAKFSRERALAQRLEQTLGFMLIDIDHFKKVNDEYGHFVGDMLLVEFAQLLVQHARMTDRVFRWGGEEFVVFGMLEPDAAQGMQQFAERIRQAVEQAEFCKQMKALQVTVSVGVVEFPASSELSLQRVFAQADTLLYQAKQQGRNQVQAAFL</sequence>
<keyword evidence="4" id="KW-0548">Nucleotidyltransferase</keyword>
<accession>A0ABT7SM54</accession>
<proteinExistence type="predicted"/>
<comment type="catalytic activity">
    <reaction evidence="2">
        <text>2 GTP = 3',3'-c-di-GMP + 2 diphosphate</text>
        <dbReference type="Rhea" id="RHEA:24898"/>
        <dbReference type="ChEBI" id="CHEBI:33019"/>
        <dbReference type="ChEBI" id="CHEBI:37565"/>
        <dbReference type="ChEBI" id="CHEBI:58805"/>
        <dbReference type="EC" id="2.7.7.65"/>
    </reaction>
</comment>
<dbReference type="SMART" id="SM00267">
    <property type="entry name" value="GGDEF"/>
    <property type="match status" value="1"/>
</dbReference>
<protein>
    <recommendedName>
        <fullName evidence="1">diguanylate cyclase</fullName>
        <ecNumber evidence="1">2.7.7.65</ecNumber>
    </recommendedName>
</protein>
<evidence type="ECO:0000313" key="5">
    <source>
        <dbReference type="Proteomes" id="UP001241056"/>
    </source>
</evidence>
<dbReference type="NCBIfam" id="TIGR00254">
    <property type="entry name" value="GGDEF"/>
    <property type="match status" value="1"/>
</dbReference>
<name>A0ABT7SM54_9GAMM</name>
<evidence type="ECO:0000313" key="4">
    <source>
        <dbReference type="EMBL" id="MDM7857250.1"/>
    </source>
</evidence>
<dbReference type="InterPro" id="IPR029787">
    <property type="entry name" value="Nucleotide_cyclase"/>
</dbReference>
<dbReference type="GO" id="GO:0052621">
    <property type="term" value="F:diguanylate cyclase activity"/>
    <property type="evidence" value="ECO:0007669"/>
    <property type="project" value="UniProtKB-EC"/>
</dbReference>
<organism evidence="4 5">
    <name type="scientific">Thiopseudomonas acetoxidans</name>
    <dbReference type="NCBI Taxonomy" id="3041622"/>
    <lineage>
        <taxon>Bacteria</taxon>
        <taxon>Pseudomonadati</taxon>
        <taxon>Pseudomonadota</taxon>
        <taxon>Gammaproteobacteria</taxon>
        <taxon>Pseudomonadales</taxon>
        <taxon>Pseudomonadaceae</taxon>
        <taxon>Thiopseudomonas</taxon>
    </lineage>
</organism>
<evidence type="ECO:0000256" key="1">
    <source>
        <dbReference type="ARBA" id="ARBA00012528"/>
    </source>
</evidence>
<gene>
    <name evidence="4" type="ORF">QEZ41_03000</name>
</gene>
<dbReference type="RefSeq" id="WP_289409899.1">
    <property type="nucleotide sequence ID" value="NZ_JAUCDY010000002.1"/>
</dbReference>
<dbReference type="Proteomes" id="UP001241056">
    <property type="component" value="Unassembled WGS sequence"/>
</dbReference>
<dbReference type="PANTHER" id="PTHR45138:SF9">
    <property type="entry name" value="DIGUANYLATE CYCLASE DGCM-RELATED"/>
    <property type="match status" value="1"/>
</dbReference>
<dbReference type="InterPro" id="IPR000160">
    <property type="entry name" value="GGDEF_dom"/>
</dbReference>
<evidence type="ECO:0000256" key="2">
    <source>
        <dbReference type="ARBA" id="ARBA00034247"/>
    </source>
</evidence>
<dbReference type="EC" id="2.7.7.65" evidence="1"/>
<dbReference type="SUPFAM" id="SSF55073">
    <property type="entry name" value="Nucleotide cyclase"/>
    <property type="match status" value="1"/>
</dbReference>
<dbReference type="PANTHER" id="PTHR45138">
    <property type="entry name" value="REGULATORY COMPONENTS OF SENSORY TRANSDUCTION SYSTEM"/>
    <property type="match status" value="1"/>
</dbReference>
<dbReference type="Gene3D" id="1.20.120.30">
    <property type="entry name" value="Aspartate receptor, ligand-binding domain"/>
    <property type="match status" value="1"/>
</dbReference>
<feature type="domain" description="GGDEF" evidence="3">
    <location>
        <begin position="314"/>
        <end position="450"/>
    </location>
</feature>
<evidence type="ECO:0000259" key="3">
    <source>
        <dbReference type="PROSITE" id="PS50887"/>
    </source>
</evidence>
<dbReference type="PROSITE" id="PS50887">
    <property type="entry name" value="GGDEF"/>
    <property type="match status" value="1"/>
</dbReference>
<reference evidence="4 5" key="1">
    <citation type="submission" date="2023-06" db="EMBL/GenBank/DDBJ databases">
        <title>Thiopseudomonas sp. CY1220 draft genome sequence.</title>
        <authorList>
            <person name="Zhao G."/>
            <person name="An M."/>
        </authorList>
    </citation>
    <scope>NUCLEOTIDE SEQUENCE [LARGE SCALE GENOMIC DNA]</scope>
    <source>
        <strain evidence="4 5">CY1220</strain>
    </source>
</reference>
<dbReference type="EMBL" id="JAUCDY010000002">
    <property type="protein sequence ID" value="MDM7857250.1"/>
    <property type="molecule type" value="Genomic_DNA"/>
</dbReference>
<keyword evidence="5" id="KW-1185">Reference proteome</keyword>
<dbReference type="Pfam" id="PF00990">
    <property type="entry name" value="GGDEF"/>
    <property type="match status" value="1"/>
</dbReference>
<keyword evidence="4" id="KW-0808">Transferase</keyword>
<dbReference type="CDD" id="cd01949">
    <property type="entry name" value="GGDEF"/>
    <property type="match status" value="1"/>
</dbReference>
<dbReference type="InterPro" id="IPR043128">
    <property type="entry name" value="Rev_trsase/Diguanyl_cyclase"/>
</dbReference>
<dbReference type="Gene3D" id="3.30.70.270">
    <property type="match status" value="1"/>
</dbReference>
<comment type="caution">
    <text evidence="4">The sequence shown here is derived from an EMBL/GenBank/DDBJ whole genome shotgun (WGS) entry which is preliminary data.</text>
</comment>
<dbReference type="InterPro" id="IPR050469">
    <property type="entry name" value="Diguanylate_Cyclase"/>
</dbReference>